<sequence>MAQRQPDHVSIEPQGKSELHELLENSGGFDVAIVPCGSVILSVIFFVFGLMGIFLGIAEISSYVPSEGWGPLLLITGALLFLPGLYYARKVWYAMRGYQKQQAQLEMTML</sequence>
<keyword evidence="9 18" id="KW-0812">Transmembrane</keyword>
<comment type="similarity">
    <text evidence="8">Belongs to the TMEM134/TMEM230 family.</text>
</comment>
<evidence type="ECO:0000256" key="14">
    <source>
        <dbReference type="ARBA" id="ARBA00023136"/>
    </source>
</evidence>
<evidence type="ECO:0000313" key="20">
    <source>
        <dbReference type="Proteomes" id="UP001479436"/>
    </source>
</evidence>
<keyword evidence="14 18" id="KW-0472">Membrane</keyword>
<evidence type="ECO:0000256" key="17">
    <source>
        <dbReference type="ARBA" id="ARBA00024088"/>
    </source>
</evidence>
<evidence type="ECO:0000256" key="5">
    <source>
        <dbReference type="ARBA" id="ARBA00004419"/>
    </source>
</evidence>
<comment type="caution">
    <text evidence="19">The sequence shown here is derived from an EMBL/GenBank/DDBJ whole genome shotgun (WGS) entry which is preliminary data.</text>
</comment>
<dbReference type="InterPro" id="IPR044234">
    <property type="entry name" value="TMEM230"/>
</dbReference>
<protein>
    <recommendedName>
        <fullName evidence="17">Transmembrane protein 230</fullName>
    </recommendedName>
</protein>
<dbReference type="EMBL" id="JASJQH010009453">
    <property type="protein sequence ID" value="KAK9679468.1"/>
    <property type="molecule type" value="Genomic_DNA"/>
</dbReference>
<comment type="subcellular location">
    <subcellularLocation>
        <location evidence="5">Cytoplasmic vesicle</location>
        <location evidence="5">Autophagosome</location>
    </subcellularLocation>
    <subcellularLocation>
        <location evidence="3">Cytoplasmic vesicle</location>
        <location evidence="3">Secretory vesicle</location>
        <location evidence="3">Synaptic vesicle</location>
    </subcellularLocation>
    <subcellularLocation>
        <location evidence="4">Early endosome</location>
    </subcellularLocation>
    <subcellularLocation>
        <location evidence="6">Golgi apparatus</location>
        <location evidence="6">trans-Golgi network</location>
    </subcellularLocation>
    <subcellularLocation>
        <location evidence="7">Late endosome</location>
    </subcellularLocation>
    <subcellularLocation>
        <location evidence="1">Membrane</location>
        <topology evidence="1">Multi-pass membrane protein</topology>
    </subcellularLocation>
    <subcellularLocation>
        <location evidence="2">Recycling endosome</location>
    </subcellularLocation>
</comment>
<proteinExistence type="inferred from homology"/>
<evidence type="ECO:0000256" key="13">
    <source>
        <dbReference type="ARBA" id="ARBA00023034"/>
    </source>
</evidence>
<evidence type="ECO:0000256" key="11">
    <source>
        <dbReference type="ARBA" id="ARBA00022989"/>
    </source>
</evidence>
<evidence type="ECO:0000256" key="8">
    <source>
        <dbReference type="ARBA" id="ARBA00007743"/>
    </source>
</evidence>
<dbReference type="Proteomes" id="UP001479436">
    <property type="component" value="Unassembled WGS sequence"/>
</dbReference>
<feature type="transmembrane region" description="Helical" evidence="18">
    <location>
        <begin position="31"/>
        <end position="57"/>
    </location>
</feature>
<keyword evidence="20" id="KW-1185">Reference proteome</keyword>
<evidence type="ECO:0000256" key="18">
    <source>
        <dbReference type="SAM" id="Phobius"/>
    </source>
</evidence>
<comment type="function">
    <text evidence="16">Involved in trafficking and recycling of synaptic vesicles.</text>
</comment>
<keyword evidence="15" id="KW-0968">Cytoplasmic vesicle</keyword>
<feature type="transmembrane region" description="Helical" evidence="18">
    <location>
        <begin position="69"/>
        <end position="88"/>
    </location>
</feature>
<organism evidence="19 20">
    <name type="scientific">Basidiobolus ranarum</name>
    <dbReference type="NCBI Taxonomy" id="34480"/>
    <lineage>
        <taxon>Eukaryota</taxon>
        <taxon>Fungi</taxon>
        <taxon>Fungi incertae sedis</taxon>
        <taxon>Zoopagomycota</taxon>
        <taxon>Entomophthoromycotina</taxon>
        <taxon>Basidiobolomycetes</taxon>
        <taxon>Basidiobolales</taxon>
        <taxon>Basidiobolaceae</taxon>
        <taxon>Basidiobolus</taxon>
    </lineage>
</organism>
<evidence type="ECO:0000256" key="9">
    <source>
        <dbReference type="ARBA" id="ARBA00022692"/>
    </source>
</evidence>
<gene>
    <name evidence="19" type="ORF">K7432_016255</name>
</gene>
<keyword evidence="11 18" id="KW-1133">Transmembrane helix</keyword>
<evidence type="ECO:0000256" key="7">
    <source>
        <dbReference type="ARBA" id="ARBA00004603"/>
    </source>
</evidence>
<evidence type="ECO:0000256" key="16">
    <source>
        <dbReference type="ARBA" id="ARBA00024003"/>
    </source>
</evidence>
<evidence type="ECO:0000256" key="4">
    <source>
        <dbReference type="ARBA" id="ARBA00004412"/>
    </source>
</evidence>
<evidence type="ECO:0000256" key="1">
    <source>
        <dbReference type="ARBA" id="ARBA00004141"/>
    </source>
</evidence>
<evidence type="ECO:0000256" key="12">
    <source>
        <dbReference type="ARBA" id="ARBA00023018"/>
    </source>
</evidence>
<name>A0ABR2VMY0_9FUNG</name>
<dbReference type="InterPro" id="IPR008590">
    <property type="entry name" value="TMEM_230/134"/>
</dbReference>
<reference evidence="19 20" key="1">
    <citation type="submission" date="2023-04" db="EMBL/GenBank/DDBJ databases">
        <title>Genome of Basidiobolus ranarum AG-B5.</title>
        <authorList>
            <person name="Stajich J.E."/>
            <person name="Carter-House D."/>
            <person name="Gryganskyi A."/>
        </authorList>
    </citation>
    <scope>NUCLEOTIDE SEQUENCE [LARGE SCALE GENOMIC DNA]</scope>
    <source>
        <strain evidence="19 20">AG-B5</strain>
    </source>
</reference>
<evidence type="ECO:0000256" key="15">
    <source>
        <dbReference type="ARBA" id="ARBA00023329"/>
    </source>
</evidence>
<dbReference type="PANTHER" id="PTHR15664">
    <property type="entry name" value="C20ORF30 PROTEIN"/>
    <property type="match status" value="1"/>
</dbReference>
<accession>A0ABR2VMY0</accession>
<evidence type="ECO:0000256" key="6">
    <source>
        <dbReference type="ARBA" id="ARBA00004601"/>
    </source>
</evidence>
<evidence type="ECO:0000313" key="19">
    <source>
        <dbReference type="EMBL" id="KAK9679468.1"/>
    </source>
</evidence>
<evidence type="ECO:0000256" key="3">
    <source>
        <dbReference type="ARBA" id="ARBA00004234"/>
    </source>
</evidence>
<evidence type="ECO:0000256" key="10">
    <source>
        <dbReference type="ARBA" id="ARBA00022753"/>
    </source>
</evidence>
<dbReference type="Pfam" id="PF05915">
    <property type="entry name" value="TMEM_230_134"/>
    <property type="match status" value="1"/>
</dbReference>
<dbReference type="PANTHER" id="PTHR15664:SF6">
    <property type="entry name" value="TRANSMEMBRANE PROTEIN 230"/>
    <property type="match status" value="1"/>
</dbReference>
<evidence type="ECO:0000256" key="2">
    <source>
        <dbReference type="ARBA" id="ARBA00004172"/>
    </source>
</evidence>
<keyword evidence="10" id="KW-0967">Endosome</keyword>
<keyword evidence="13" id="KW-0333">Golgi apparatus</keyword>
<keyword evidence="12" id="KW-0770">Synapse</keyword>